<dbReference type="CDD" id="cd13124">
    <property type="entry name" value="MATE_SpoVB_like"/>
    <property type="match status" value="1"/>
</dbReference>
<comment type="caution">
    <text evidence="10">The sequence shown here is derived from an EMBL/GenBank/DDBJ whole genome shotgun (WGS) entry which is preliminary data.</text>
</comment>
<evidence type="ECO:0000313" key="14">
    <source>
        <dbReference type="Proteomes" id="UP000249070"/>
    </source>
</evidence>
<dbReference type="EMBL" id="WEFP01000001">
    <property type="protein sequence ID" value="KAB7577839.1"/>
    <property type="molecule type" value="Genomic_DNA"/>
</dbReference>
<evidence type="ECO:0000313" key="11">
    <source>
        <dbReference type="EMBL" id="SAM44419.1"/>
    </source>
</evidence>
<evidence type="ECO:0000256" key="6">
    <source>
        <dbReference type="SAM" id="Phobius"/>
    </source>
</evidence>
<feature type="transmembrane region" description="Helical" evidence="6">
    <location>
        <begin position="50"/>
        <end position="68"/>
    </location>
</feature>
<protein>
    <submittedName>
        <fullName evidence="11">Polysaccharide biosynthesis family protein</fullName>
    </submittedName>
    <submittedName>
        <fullName evidence="10">Polysaccharide biosynthesis protein</fullName>
    </submittedName>
</protein>
<evidence type="ECO:0000256" key="5">
    <source>
        <dbReference type="ARBA" id="ARBA00023136"/>
    </source>
</evidence>
<dbReference type="AlphaFoldDB" id="A0A1A7RX54"/>
<comment type="subcellular location">
    <subcellularLocation>
        <location evidence="1">Cell membrane</location>
        <topology evidence="1">Multi-pass membrane protein</topology>
    </subcellularLocation>
</comment>
<keyword evidence="2" id="KW-1003">Cell membrane</keyword>
<reference evidence="11 12" key="1">
    <citation type="submission" date="2016-04" db="EMBL/GenBank/DDBJ databases">
        <authorList>
            <person name="Millard A."/>
        </authorList>
    </citation>
    <scope>NUCLEOTIDE SEQUENCE [LARGE SCALE GENOMIC DNA]</scope>
    <source>
        <strain evidence="11">Isolate 22</strain>
    </source>
</reference>
<feature type="transmembrane region" description="Helical" evidence="6">
    <location>
        <begin position="188"/>
        <end position="206"/>
    </location>
</feature>
<keyword evidence="4 6" id="KW-1133">Transmembrane helix</keyword>
<dbReference type="PANTHER" id="PTHR30250:SF29">
    <property type="entry name" value="POLYSACCHARIDE BIOSYNTHESIS PROTEIN C-TERMINAL DOMAIN-CONTAINING PROTEIN"/>
    <property type="match status" value="1"/>
</dbReference>
<dbReference type="InterPro" id="IPR024923">
    <property type="entry name" value="PG_synth_SpoVB"/>
</dbReference>
<dbReference type="Proteomes" id="UP000191171">
    <property type="component" value="Unassembled WGS sequence"/>
</dbReference>
<dbReference type="EMBL" id="MVGJ01000056">
    <property type="protein sequence ID" value="OOL82257.1"/>
    <property type="molecule type" value="Genomic_DNA"/>
</dbReference>
<reference evidence="10 14" key="3">
    <citation type="submission" date="2018-05" db="EMBL/GenBank/DDBJ databases">
        <title>Vancomycin-resistant Enterococcus faecium strain from Chelyabinsk, Russia.</title>
        <authorList>
            <person name="Gostev V."/>
            <person name="Goncharov A."/>
            <person name="Kolodzhieva V."/>
            <person name="Suvorov A."/>
            <person name="Sidorenko S."/>
            <person name="Zueva L."/>
        </authorList>
    </citation>
    <scope>NUCLEOTIDE SEQUENCE [LARGE SCALE GENOMIC DNA]</scope>
    <source>
        <strain evidence="10 14">20</strain>
    </source>
</reference>
<evidence type="ECO:0000256" key="3">
    <source>
        <dbReference type="ARBA" id="ARBA00022692"/>
    </source>
</evidence>
<dbReference type="EMBL" id="FKLM01000019">
    <property type="protein sequence ID" value="SAM44419.1"/>
    <property type="molecule type" value="Genomic_DNA"/>
</dbReference>
<dbReference type="EMBL" id="QHGU01000023">
    <property type="protein sequence ID" value="PZM56007.1"/>
    <property type="molecule type" value="Genomic_DNA"/>
</dbReference>
<feature type="transmembrane region" description="Helical" evidence="6">
    <location>
        <begin position="12"/>
        <end position="30"/>
    </location>
</feature>
<dbReference type="Pfam" id="PF01943">
    <property type="entry name" value="Polysacc_synt"/>
    <property type="match status" value="1"/>
</dbReference>
<feature type="transmembrane region" description="Helical" evidence="6">
    <location>
        <begin position="88"/>
        <end position="110"/>
    </location>
</feature>
<keyword evidence="5 6" id="KW-0472">Membrane</keyword>
<sequence length="531" mass="59674">MDHKEMRRVMQGAFVLTIASFIAKVLSALYRIPLQNLVGDEGFYVYQQVYPIYGIAMTLALSGLPQFISKYVAERKNPFERKQALQNLYPLVFWTGVFLWLFVFAFSSWIAWMMGDIQLKPLIQVVSFTFLLMPGLSFYRGNFQGRFLMEPTAVSQVVEQFVRVFVIVCSAFAFRKLGWTVYQTGTAAMSGAVFGGLCAYGILHYYEQKIHGGALSFRRFPLFKQPSKPLIRRFLVEGGLVSIYSGLLIFFQLIDSFFVKNALEVYGLSEYGAKIAKGVYDRGQPLVQLGLVIATALSATFLPALTRHLTNRIYRQFLQTAKIYLRLTTALALAASLGLALLLPYINYALFKDYAGNAALVLFVFSIAFTAVIQAYQSIAQSKNSFRPSLKGAGWGLLVKGLTTSFLTGLLGTAGASLSTLLGLGVTLWYFVRIETKELNAFWKERHFGRKLMFSLLCMTVVLLLYYGVLNIVFGPVTHRSTAFFVSVIGVGIGASVFIYAVIRLRLFTVREWLMLPFGKKILRLNKKIKK</sequence>
<dbReference type="EMBL" id="JAIFOC010000042">
    <property type="protein sequence ID" value="MBX4222365.1"/>
    <property type="molecule type" value="Genomic_DNA"/>
</dbReference>
<organism evidence="10 14">
    <name type="scientific">Enterococcus faecium</name>
    <name type="common">Streptococcus faecium</name>
    <dbReference type="NCBI Taxonomy" id="1352"/>
    <lineage>
        <taxon>Bacteria</taxon>
        <taxon>Bacillati</taxon>
        <taxon>Bacillota</taxon>
        <taxon>Bacilli</taxon>
        <taxon>Lactobacillales</taxon>
        <taxon>Enterococcaceae</taxon>
        <taxon>Enterococcus</taxon>
    </lineage>
</organism>
<feature type="transmembrane region" description="Helical" evidence="6">
    <location>
        <begin position="327"/>
        <end position="348"/>
    </location>
</feature>
<feature type="transmembrane region" description="Helical" evidence="6">
    <location>
        <begin position="234"/>
        <end position="254"/>
    </location>
</feature>
<feature type="transmembrane region" description="Helical" evidence="6">
    <location>
        <begin position="482"/>
        <end position="503"/>
    </location>
</feature>
<name>A0A1A7RX54_ENTFC</name>
<dbReference type="PANTHER" id="PTHR30250">
    <property type="entry name" value="PST FAMILY PREDICTED COLANIC ACID TRANSPORTER"/>
    <property type="match status" value="1"/>
</dbReference>
<reference evidence="9 13" key="2">
    <citation type="submission" date="2017-02" db="EMBL/GenBank/DDBJ databases">
        <title>Clonality and virulence of isolates of VRE in Hematopoietic Stem Cell Transplanted (HSCT) patients.</title>
        <authorList>
            <person name="Marchi A.P."/>
            <person name="Martins R.C."/>
            <person name="Marie S.K."/>
            <person name="Levin A.S."/>
            <person name="Costa S.F."/>
        </authorList>
    </citation>
    <scope>NUCLEOTIDE SEQUENCE [LARGE SCALE GENOMIC DNA]</scope>
    <source>
        <strain evidence="9 13">LIM1759</strain>
    </source>
</reference>
<evidence type="ECO:0000313" key="15">
    <source>
        <dbReference type="Proteomes" id="UP000469871"/>
    </source>
</evidence>
<evidence type="ECO:0000313" key="8">
    <source>
        <dbReference type="EMBL" id="MBX4222365.1"/>
    </source>
</evidence>
<feature type="transmembrane region" description="Helical" evidence="6">
    <location>
        <begin position="286"/>
        <end position="306"/>
    </location>
</feature>
<evidence type="ECO:0000313" key="7">
    <source>
        <dbReference type="EMBL" id="KAB7577839.1"/>
    </source>
</evidence>
<dbReference type="InterPro" id="IPR050833">
    <property type="entry name" value="Poly_Biosynth_Transport"/>
</dbReference>
<evidence type="ECO:0000313" key="13">
    <source>
        <dbReference type="Proteomes" id="UP000191171"/>
    </source>
</evidence>
<dbReference type="InterPro" id="IPR002797">
    <property type="entry name" value="Polysacc_synth"/>
</dbReference>
<feature type="transmembrane region" description="Helical" evidence="6">
    <location>
        <begin position="122"/>
        <end position="140"/>
    </location>
</feature>
<reference evidence="7 15" key="4">
    <citation type="submission" date="2019-10" db="EMBL/GenBank/DDBJ databases">
        <title>Evolutionary dynamics of vancomycin-resistant Enterococcus faecium during gastrointestinal tract colonization and bloodstream infection in immunocompromised pediatric patients.</title>
        <authorList>
            <person name="Chilambi G.S."/>
            <person name="Nordstrom H.R."/>
            <person name="Evans D.R."/>
            <person name="Ferrolino J."/>
            <person name="Hayden R.T."/>
            <person name="Maron G.M."/>
            <person name="Vo A.N."/>
            <person name="Gilmore M.S."/>
            <person name="Wolf J."/>
            <person name="Rosch J.W."/>
            <person name="Van Tyne D."/>
        </authorList>
    </citation>
    <scope>NUCLEOTIDE SEQUENCE [LARGE SCALE GENOMIC DNA]</scope>
    <source>
        <strain evidence="7 15">VRECG27</strain>
    </source>
</reference>
<dbReference type="Proteomes" id="UP000469871">
    <property type="component" value="Unassembled WGS sequence"/>
</dbReference>
<dbReference type="OMA" id="FYIYQQV"/>
<keyword evidence="3 6" id="KW-0812">Transmembrane</keyword>
<feature type="transmembrane region" description="Helical" evidence="6">
    <location>
        <begin position="354"/>
        <end position="376"/>
    </location>
</feature>
<gene>
    <name evidence="9" type="ORF">B1P95_10295</name>
    <name evidence="10" type="ORF">DKP91_06410</name>
    <name evidence="11" type="ORF">DTPHA_601403</name>
    <name evidence="7" type="ORF">GBM73_11120</name>
    <name evidence="8" type="ORF">KYX88_05830</name>
</gene>
<dbReference type="GO" id="GO:0005886">
    <property type="term" value="C:plasma membrane"/>
    <property type="evidence" value="ECO:0007669"/>
    <property type="project" value="UniProtKB-SubCell"/>
</dbReference>
<evidence type="ECO:0000256" key="1">
    <source>
        <dbReference type="ARBA" id="ARBA00004651"/>
    </source>
</evidence>
<dbReference type="Proteomes" id="UP000183509">
    <property type="component" value="Unassembled WGS sequence"/>
</dbReference>
<dbReference type="STRING" id="1352.AL014_13530"/>
<dbReference type="Proteomes" id="UP001139644">
    <property type="component" value="Unassembled WGS sequence"/>
</dbReference>
<reference evidence="8" key="5">
    <citation type="journal article" date="2022" name="J. Anim. Sci.">
        <title>Whole genome sequence analyses-based assessment of virulence potential and antimicrobial susceptibilities and resistance of Enterococcus faecium strains isolated from commercial swine and cattle probiotic products.</title>
        <authorList>
            <person name="Shridhar P.B."/>
            <person name="Amachawadi R.G."/>
            <person name="Tokach M."/>
            <person name="Patel I."/>
            <person name="Gangiredla J."/>
            <person name="Mammel M."/>
            <person name="Nagaraja T.G."/>
        </authorList>
    </citation>
    <scope>NUCLEOTIDE SEQUENCE</scope>
    <source>
        <strain evidence="8">EF215</strain>
    </source>
</reference>
<evidence type="ECO:0000313" key="12">
    <source>
        <dbReference type="Proteomes" id="UP000183509"/>
    </source>
</evidence>
<proteinExistence type="predicted"/>
<dbReference type="GeneID" id="66455497"/>
<evidence type="ECO:0000256" key="2">
    <source>
        <dbReference type="ARBA" id="ARBA00022475"/>
    </source>
</evidence>
<feature type="transmembrane region" description="Helical" evidence="6">
    <location>
        <begin position="452"/>
        <end position="470"/>
    </location>
</feature>
<accession>A0A1A7RX54</accession>
<evidence type="ECO:0000313" key="10">
    <source>
        <dbReference type="EMBL" id="PZM56007.1"/>
    </source>
</evidence>
<evidence type="ECO:0000313" key="9">
    <source>
        <dbReference type="EMBL" id="OOL82257.1"/>
    </source>
</evidence>
<evidence type="ECO:0000256" key="4">
    <source>
        <dbReference type="ARBA" id="ARBA00022989"/>
    </source>
</evidence>
<dbReference type="RefSeq" id="WP_002287405.1">
    <property type="nucleotide sequence ID" value="NZ_AP024831.1"/>
</dbReference>
<feature type="transmembrane region" description="Helical" evidence="6">
    <location>
        <begin position="414"/>
        <end position="432"/>
    </location>
</feature>
<dbReference type="Proteomes" id="UP000249070">
    <property type="component" value="Unassembled WGS sequence"/>
</dbReference>